<keyword evidence="7" id="KW-1185">Reference proteome</keyword>
<accession>A0ABP8EI72</accession>
<dbReference type="Proteomes" id="UP001501586">
    <property type="component" value="Unassembled WGS sequence"/>
</dbReference>
<feature type="domain" description="Ketosynthase family 3 (KS3)" evidence="5">
    <location>
        <begin position="14"/>
        <end position="447"/>
    </location>
</feature>
<evidence type="ECO:0000256" key="4">
    <source>
        <dbReference type="SAM" id="MobiDB-lite"/>
    </source>
</evidence>
<gene>
    <name evidence="6" type="primary">fabF</name>
    <name evidence="6" type="ORF">GCM10022261_11800</name>
</gene>
<dbReference type="SMART" id="SM00825">
    <property type="entry name" value="PKS_KS"/>
    <property type="match status" value="1"/>
</dbReference>
<dbReference type="EMBL" id="BAABAZ010000004">
    <property type="protein sequence ID" value="GAA4283649.1"/>
    <property type="molecule type" value="Genomic_DNA"/>
</dbReference>
<evidence type="ECO:0000256" key="2">
    <source>
        <dbReference type="ARBA" id="ARBA00022679"/>
    </source>
</evidence>
<evidence type="ECO:0000313" key="6">
    <source>
        <dbReference type="EMBL" id="GAA4283649.1"/>
    </source>
</evidence>
<dbReference type="PANTHER" id="PTHR11712:SF336">
    <property type="entry name" value="3-OXOACYL-[ACYL-CARRIER-PROTEIN] SYNTHASE, MITOCHONDRIAL"/>
    <property type="match status" value="1"/>
</dbReference>
<keyword evidence="2 3" id="KW-0808">Transferase</keyword>
<dbReference type="InterPro" id="IPR014031">
    <property type="entry name" value="Ketoacyl_synth_C"/>
</dbReference>
<dbReference type="RefSeq" id="WP_236863728.1">
    <property type="nucleotide sequence ID" value="NZ_BAABAZ010000004.1"/>
</dbReference>
<dbReference type="InterPro" id="IPR020841">
    <property type="entry name" value="PKS_Beta-ketoAc_synthase_dom"/>
</dbReference>
<feature type="region of interest" description="Disordered" evidence="4">
    <location>
        <begin position="108"/>
        <end position="130"/>
    </location>
</feature>
<protein>
    <submittedName>
        <fullName evidence="6">Beta-ketoacyl-ACP synthase II</fullName>
    </submittedName>
</protein>
<sequence length="449" mass="45678">MTAGGEGTRAPGQQRRVAITGLGAITPSGLSAAATWETVVAGRSAIDVLEGPEFAELPVRIGGQVRGFDATSVLRPALARRLSPMQCWAIAAADEAMRQAGLLAADPTAERGAASGSPANADPQAPQASLPCEPHRFSIVSATGSGPVDAMQHATRALIEGGPRAVPLTLAIYGAPDAASAILSQRYRATGQAQGIAATCASGAVGLGEALRRIRHGYADAVLVVGLEDCLTPVNLASNANLRSLAAGFEDDPTAASRPFDAGRTGFVMAAGASAILLEAEDVARSRGATPLAELAGSGAASDAHHPTAPHPEGLRAATAVRECLADAGAAPEDVDHINAHGTGTPLGDAAELRALDSALGERARRIPITATKSSTGHLLGAGGVVEAVLAVHTLREGLIPPTLNLDDPEFPDYDVVRGRARQADIATVLSNSFGFGGHNAAVLLRRWE</sequence>
<dbReference type="InterPro" id="IPR014030">
    <property type="entry name" value="Ketoacyl_synth_N"/>
</dbReference>
<organism evidence="6 7">
    <name type="scientific">Brevibacterium daeguense</name>
    <dbReference type="NCBI Taxonomy" id="909936"/>
    <lineage>
        <taxon>Bacteria</taxon>
        <taxon>Bacillati</taxon>
        <taxon>Actinomycetota</taxon>
        <taxon>Actinomycetes</taxon>
        <taxon>Micrococcales</taxon>
        <taxon>Brevibacteriaceae</taxon>
        <taxon>Brevibacterium</taxon>
    </lineage>
</organism>
<dbReference type="SUPFAM" id="SSF53901">
    <property type="entry name" value="Thiolase-like"/>
    <property type="match status" value="2"/>
</dbReference>
<comment type="caution">
    <text evidence="6">The sequence shown here is derived from an EMBL/GenBank/DDBJ whole genome shotgun (WGS) entry which is preliminary data.</text>
</comment>
<dbReference type="CDD" id="cd00834">
    <property type="entry name" value="KAS_I_II"/>
    <property type="match status" value="1"/>
</dbReference>
<comment type="similarity">
    <text evidence="1 3">Belongs to the thiolase-like superfamily. Beta-ketoacyl-ACP synthases family.</text>
</comment>
<dbReference type="Pfam" id="PF02801">
    <property type="entry name" value="Ketoacyl-synt_C"/>
    <property type="match status" value="1"/>
</dbReference>
<dbReference type="Gene3D" id="3.40.47.10">
    <property type="match status" value="1"/>
</dbReference>
<proteinExistence type="inferred from homology"/>
<reference evidence="7" key="1">
    <citation type="journal article" date="2019" name="Int. J. Syst. Evol. Microbiol.">
        <title>The Global Catalogue of Microorganisms (GCM) 10K type strain sequencing project: providing services to taxonomists for standard genome sequencing and annotation.</title>
        <authorList>
            <consortium name="The Broad Institute Genomics Platform"/>
            <consortium name="The Broad Institute Genome Sequencing Center for Infectious Disease"/>
            <person name="Wu L."/>
            <person name="Ma J."/>
        </authorList>
    </citation>
    <scope>NUCLEOTIDE SEQUENCE [LARGE SCALE GENOMIC DNA]</scope>
    <source>
        <strain evidence="7">JCM 17458</strain>
    </source>
</reference>
<evidence type="ECO:0000256" key="3">
    <source>
        <dbReference type="RuleBase" id="RU003694"/>
    </source>
</evidence>
<dbReference type="Pfam" id="PF00109">
    <property type="entry name" value="ketoacyl-synt"/>
    <property type="match status" value="1"/>
</dbReference>
<dbReference type="PANTHER" id="PTHR11712">
    <property type="entry name" value="POLYKETIDE SYNTHASE-RELATED"/>
    <property type="match status" value="1"/>
</dbReference>
<dbReference type="InterPro" id="IPR016039">
    <property type="entry name" value="Thiolase-like"/>
</dbReference>
<evidence type="ECO:0000256" key="1">
    <source>
        <dbReference type="ARBA" id="ARBA00008467"/>
    </source>
</evidence>
<evidence type="ECO:0000259" key="5">
    <source>
        <dbReference type="PROSITE" id="PS52004"/>
    </source>
</evidence>
<dbReference type="InterPro" id="IPR000794">
    <property type="entry name" value="Beta-ketoacyl_synthase"/>
</dbReference>
<evidence type="ECO:0000313" key="7">
    <source>
        <dbReference type="Proteomes" id="UP001501586"/>
    </source>
</evidence>
<dbReference type="PROSITE" id="PS52004">
    <property type="entry name" value="KS3_2"/>
    <property type="match status" value="1"/>
</dbReference>
<name>A0ABP8EI72_9MICO</name>